<evidence type="ECO:0000256" key="1">
    <source>
        <dbReference type="SAM" id="Phobius"/>
    </source>
</evidence>
<dbReference type="PANTHER" id="PTHR22674:SF6">
    <property type="entry name" value="NTPASE KAP FAMILY P-LOOP DOMAIN-CONTAINING PROTEIN 1"/>
    <property type="match status" value="1"/>
</dbReference>
<proteinExistence type="predicted"/>
<comment type="caution">
    <text evidence="3">The sequence shown here is derived from an EMBL/GenBank/DDBJ whole genome shotgun (WGS) entry which is preliminary data.</text>
</comment>
<keyword evidence="1" id="KW-0472">Membrane</keyword>
<name>A0AA38CPB9_TAXCH</name>
<dbReference type="Pfam" id="PF07693">
    <property type="entry name" value="KAP_NTPase"/>
    <property type="match status" value="1"/>
</dbReference>
<evidence type="ECO:0000313" key="3">
    <source>
        <dbReference type="EMBL" id="KAH9304185.1"/>
    </source>
</evidence>
<dbReference type="EMBL" id="JAHRHJ020000008">
    <property type="protein sequence ID" value="KAH9304185.1"/>
    <property type="molecule type" value="Genomic_DNA"/>
</dbReference>
<evidence type="ECO:0000313" key="4">
    <source>
        <dbReference type="Proteomes" id="UP000824469"/>
    </source>
</evidence>
<keyword evidence="1" id="KW-1133">Transmembrane helix</keyword>
<sequence>MHYRRGTSPYGYQQMLPAIATMLSRVYETVKGSEVSFVESPIIVGISGEWGMGKSSLMIQTGSNVETETLESQYLAFRGAPRILTIRYNAWHYRDEHEAWAGIAVTITKEIEQAMTRAQKFSTCWKYSWIKNSVNICLQIFLPCLLVTFLAGWVAWAAWTLLKEAKFKDLRYGSIPCTIIAIVWVVLRQVISVVKPVSTQMMGYIIKPDHTSRLGYQQQVISDINFLKGELGKKPHWFFSFISGEWCLNWFGLYPDNVENTCVPKFSAASENQLRIITFVDDLDRCEEKVILQVLSAINLVLAECKINVVLGMDKKMIERAVRRNFEDNDDKDLADKFICKIIQIPLSLPDPTDEESNRVLRHQLKYEPPVTTLAALDDGGDTDYGELDTDYEEEENVAEIPMQERIVVDIDASSQGKVYNLPGWKVELMAWIFVCWQWKHEMNILIKKAKAKAFNFRNVGLEQVCSDQ</sequence>
<organism evidence="3 4">
    <name type="scientific">Taxus chinensis</name>
    <name type="common">Chinese yew</name>
    <name type="synonym">Taxus wallichiana var. chinensis</name>
    <dbReference type="NCBI Taxonomy" id="29808"/>
    <lineage>
        <taxon>Eukaryota</taxon>
        <taxon>Viridiplantae</taxon>
        <taxon>Streptophyta</taxon>
        <taxon>Embryophyta</taxon>
        <taxon>Tracheophyta</taxon>
        <taxon>Spermatophyta</taxon>
        <taxon>Pinopsida</taxon>
        <taxon>Pinidae</taxon>
        <taxon>Conifers II</taxon>
        <taxon>Cupressales</taxon>
        <taxon>Taxaceae</taxon>
        <taxon>Taxus</taxon>
    </lineage>
</organism>
<feature type="domain" description="KAP NTPase" evidence="2">
    <location>
        <begin position="22"/>
        <end position="366"/>
    </location>
</feature>
<accession>A0AA38CPB9</accession>
<protein>
    <recommendedName>
        <fullName evidence="2">KAP NTPase domain-containing protein</fullName>
    </recommendedName>
</protein>
<dbReference type="AlphaFoldDB" id="A0AA38CPB9"/>
<feature type="transmembrane region" description="Helical" evidence="1">
    <location>
        <begin position="174"/>
        <end position="191"/>
    </location>
</feature>
<keyword evidence="4" id="KW-1185">Reference proteome</keyword>
<dbReference type="InterPro" id="IPR011646">
    <property type="entry name" value="KAP_P-loop"/>
</dbReference>
<dbReference type="InterPro" id="IPR052754">
    <property type="entry name" value="NTPase_KAP_P-loop"/>
</dbReference>
<feature type="non-terminal residue" evidence="3">
    <location>
        <position position="469"/>
    </location>
</feature>
<gene>
    <name evidence="3" type="ORF">KI387_008589</name>
</gene>
<feature type="transmembrane region" description="Helical" evidence="1">
    <location>
        <begin position="140"/>
        <end position="162"/>
    </location>
</feature>
<evidence type="ECO:0000259" key="2">
    <source>
        <dbReference type="Pfam" id="PF07693"/>
    </source>
</evidence>
<reference evidence="3 4" key="1">
    <citation type="journal article" date="2021" name="Nat. Plants">
        <title>The Taxus genome provides insights into paclitaxel biosynthesis.</title>
        <authorList>
            <person name="Xiong X."/>
            <person name="Gou J."/>
            <person name="Liao Q."/>
            <person name="Li Y."/>
            <person name="Zhou Q."/>
            <person name="Bi G."/>
            <person name="Li C."/>
            <person name="Du R."/>
            <person name="Wang X."/>
            <person name="Sun T."/>
            <person name="Guo L."/>
            <person name="Liang H."/>
            <person name="Lu P."/>
            <person name="Wu Y."/>
            <person name="Zhang Z."/>
            <person name="Ro D.K."/>
            <person name="Shang Y."/>
            <person name="Huang S."/>
            <person name="Yan J."/>
        </authorList>
    </citation>
    <scope>NUCLEOTIDE SEQUENCE [LARGE SCALE GENOMIC DNA]</scope>
    <source>
        <strain evidence="3">Ta-2019</strain>
    </source>
</reference>
<dbReference type="PANTHER" id="PTHR22674">
    <property type="entry name" value="NTPASE, KAP FAMILY P-LOOP DOMAIN-CONTAINING 1"/>
    <property type="match status" value="1"/>
</dbReference>
<dbReference type="Proteomes" id="UP000824469">
    <property type="component" value="Unassembled WGS sequence"/>
</dbReference>
<keyword evidence="1" id="KW-0812">Transmembrane</keyword>